<feature type="transmembrane region" description="Helical" evidence="5">
    <location>
        <begin position="6"/>
        <end position="24"/>
    </location>
</feature>
<dbReference type="GO" id="GO:0005886">
    <property type="term" value="C:plasma membrane"/>
    <property type="evidence" value="ECO:0007669"/>
    <property type="project" value="TreeGrafter"/>
</dbReference>
<feature type="transmembrane region" description="Helical" evidence="5">
    <location>
        <begin position="74"/>
        <end position="97"/>
    </location>
</feature>
<dbReference type="GO" id="GO:0006874">
    <property type="term" value="P:intracellular calcium ion homeostasis"/>
    <property type="evidence" value="ECO:0007669"/>
    <property type="project" value="TreeGrafter"/>
</dbReference>
<proteinExistence type="predicted"/>
<keyword evidence="2 5" id="KW-0812">Transmembrane</keyword>
<dbReference type="Pfam" id="PF01699">
    <property type="entry name" value="Na_Ca_ex"/>
    <property type="match status" value="2"/>
</dbReference>
<keyword evidence="8" id="KW-1185">Reference proteome</keyword>
<dbReference type="PANTHER" id="PTHR10846:SF8">
    <property type="entry name" value="INNER MEMBRANE PROTEIN YRBG"/>
    <property type="match status" value="1"/>
</dbReference>
<dbReference type="RefSeq" id="WP_085889576.1">
    <property type="nucleotide sequence ID" value="NZ_FWFN01000008.1"/>
</dbReference>
<evidence type="ECO:0000259" key="6">
    <source>
        <dbReference type="Pfam" id="PF01699"/>
    </source>
</evidence>
<dbReference type="AlphaFoldDB" id="A0A1X7A285"/>
<feature type="transmembrane region" description="Helical" evidence="5">
    <location>
        <begin position="327"/>
        <end position="346"/>
    </location>
</feature>
<evidence type="ECO:0000313" key="8">
    <source>
        <dbReference type="Proteomes" id="UP000193963"/>
    </source>
</evidence>
<accession>A0A1X7A285</accession>
<evidence type="ECO:0000313" key="7">
    <source>
        <dbReference type="EMBL" id="SLN68013.1"/>
    </source>
</evidence>
<feature type="transmembrane region" description="Helical" evidence="5">
    <location>
        <begin position="109"/>
        <end position="130"/>
    </location>
</feature>
<feature type="transmembrane region" description="Helical" evidence="5">
    <location>
        <begin position="194"/>
        <end position="213"/>
    </location>
</feature>
<feature type="transmembrane region" description="Helical" evidence="5">
    <location>
        <begin position="45"/>
        <end position="68"/>
    </location>
</feature>
<evidence type="ECO:0000256" key="5">
    <source>
        <dbReference type="SAM" id="Phobius"/>
    </source>
</evidence>
<keyword evidence="4 5" id="KW-0472">Membrane</keyword>
<feature type="transmembrane region" description="Helical" evidence="5">
    <location>
        <begin position="295"/>
        <end position="315"/>
    </location>
</feature>
<dbReference type="GO" id="GO:0008273">
    <property type="term" value="F:calcium, potassium:sodium antiporter activity"/>
    <property type="evidence" value="ECO:0007669"/>
    <property type="project" value="TreeGrafter"/>
</dbReference>
<dbReference type="InterPro" id="IPR004481">
    <property type="entry name" value="K/Na/Ca-exchanger"/>
</dbReference>
<organism evidence="7 8">
    <name type="scientific">Pseudooceanicola marinus</name>
    <dbReference type="NCBI Taxonomy" id="396013"/>
    <lineage>
        <taxon>Bacteria</taxon>
        <taxon>Pseudomonadati</taxon>
        <taxon>Pseudomonadota</taxon>
        <taxon>Alphaproteobacteria</taxon>
        <taxon>Rhodobacterales</taxon>
        <taxon>Paracoccaceae</taxon>
        <taxon>Pseudooceanicola</taxon>
    </lineage>
</organism>
<dbReference type="OrthoDB" id="153124at2"/>
<sequence length="349" mass="36317">MFADLPPAVVLALFAGFAVVIALVGVRMTDYADRIADRTGLGEAIVGGVILGAATSLSGTIVSISAAMEGRASLAFSNSIGGIAAQTAFLALADMTFRRANLEHAAAELTNLFQGILLIFLLLLPLGALVTPEVTWLSIHPVSFLIPTLYIAGLFVSKTVQETPMWTPVHTRHTRTDAPEQEDEQTARKSNLRLYGEFGVLMAIMGVAGYGIGQTGSAITDTLGLSASLVGALMTAVATSLPELVTTLAAVRRGALQLAVGGIIGGNTFDTLFLPLSDMAYRDGSLYHAATNQDYFWVVTSSLMTAILIGGLVVRERRGPAGIGFDSSALLLIYAGAIAVQVLAFGGGG</sequence>
<comment type="subcellular location">
    <subcellularLocation>
        <location evidence="1">Membrane</location>
        <topology evidence="1">Multi-pass membrane protein</topology>
    </subcellularLocation>
</comment>
<feature type="transmembrane region" description="Helical" evidence="5">
    <location>
        <begin position="256"/>
        <end position="275"/>
    </location>
</feature>
<feature type="transmembrane region" description="Helical" evidence="5">
    <location>
        <begin position="136"/>
        <end position="156"/>
    </location>
</feature>
<evidence type="ECO:0000256" key="4">
    <source>
        <dbReference type="ARBA" id="ARBA00023136"/>
    </source>
</evidence>
<dbReference type="Gene3D" id="1.20.1420.30">
    <property type="entry name" value="NCX, central ion-binding region"/>
    <property type="match status" value="2"/>
</dbReference>
<name>A0A1X7A285_9RHOB</name>
<protein>
    <submittedName>
        <fullName evidence="7">Inner membrane protein YrbG</fullName>
    </submittedName>
</protein>
<dbReference type="InterPro" id="IPR044880">
    <property type="entry name" value="NCX_ion-bd_dom_sf"/>
</dbReference>
<dbReference type="InterPro" id="IPR004837">
    <property type="entry name" value="NaCa_Exmemb"/>
</dbReference>
<reference evidence="7 8" key="1">
    <citation type="submission" date="2017-03" db="EMBL/GenBank/DDBJ databases">
        <authorList>
            <person name="Afonso C.L."/>
            <person name="Miller P.J."/>
            <person name="Scott M.A."/>
            <person name="Spackman E."/>
            <person name="Goraichik I."/>
            <person name="Dimitrov K.M."/>
            <person name="Suarez D.L."/>
            <person name="Swayne D.E."/>
        </authorList>
    </citation>
    <scope>NUCLEOTIDE SEQUENCE [LARGE SCALE GENOMIC DNA]</scope>
    <source>
        <strain evidence="7 8">CECT 7751</strain>
    </source>
</reference>
<dbReference type="PANTHER" id="PTHR10846">
    <property type="entry name" value="SODIUM/POTASSIUM/CALCIUM EXCHANGER"/>
    <property type="match status" value="1"/>
</dbReference>
<dbReference type="Proteomes" id="UP000193963">
    <property type="component" value="Unassembled WGS sequence"/>
</dbReference>
<dbReference type="GO" id="GO:0005262">
    <property type="term" value="F:calcium channel activity"/>
    <property type="evidence" value="ECO:0007669"/>
    <property type="project" value="TreeGrafter"/>
</dbReference>
<evidence type="ECO:0000256" key="2">
    <source>
        <dbReference type="ARBA" id="ARBA00022692"/>
    </source>
</evidence>
<feature type="domain" description="Sodium/calcium exchanger membrane region" evidence="6">
    <location>
        <begin position="198"/>
        <end position="342"/>
    </location>
</feature>
<evidence type="ECO:0000256" key="3">
    <source>
        <dbReference type="ARBA" id="ARBA00022989"/>
    </source>
</evidence>
<dbReference type="EMBL" id="FWFN01000008">
    <property type="protein sequence ID" value="SLN68013.1"/>
    <property type="molecule type" value="Genomic_DNA"/>
</dbReference>
<evidence type="ECO:0000256" key="1">
    <source>
        <dbReference type="ARBA" id="ARBA00004141"/>
    </source>
</evidence>
<gene>
    <name evidence="7" type="primary">yrbG_2</name>
    <name evidence="7" type="ORF">PSM7751_03551</name>
</gene>
<feature type="domain" description="Sodium/calcium exchanger membrane region" evidence="6">
    <location>
        <begin position="11"/>
        <end position="136"/>
    </location>
</feature>
<feature type="transmembrane region" description="Helical" evidence="5">
    <location>
        <begin position="225"/>
        <end position="244"/>
    </location>
</feature>
<keyword evidence="3 5" id="KW-1133">Transmembrane helix</keyword>